<dbReference type="Gene3D" id="1.10.260.40">
    <property type="entry name" value="lambda repressor-like DNA-binding domains"/>
    <property type="match status" value="1"/>
</dbReference>
<dbReference type="RefSeq" id="WP_008856374.1">
    <property type="nucleotide sequence ID" value="NZ_JH591026.1"/>
</dbReference>
<dbReference type="SUPFAM" id="SSF47413">
    <property type="entry name" value="lambda repressor-like DNA-binding domains"/>
    <property type="match status" value="1"/>
</dbReference>
<name>H1LF23_9LACO</name>
<dbReference type="InterPro" id="IPR010982">
    <property type="entry name" value="Lambda_DNA-bd_dom_sf"/>
</dbReference>
<dbReference type="EMBL" id="AGRJ01000110">
    <property type="protein sequence ID" value="EHO52262.1"/>
    <property type="molecule type" value="Genomic_DNA"/>
</dbReference>
<feature type="domain" description="HTH cro/C1-type" evidence="2">
    <location>
        <begin position="4"/>
        <end position="58"/>
    </location>
</feature>
<evidence type="ECO:0000313" key="3">
    <source>
        <dbReference type="EMBL" id="EHO52262.1"/>
    </source>
</evidence>
<protein>
    <submittedName>
        <fullName evidence="3">DNA-binding helix-turn-helix protein</fullName>
    </submittedName>
</protein>
<evidence type="ECO:0000256" key="1">
    <source>
        <dbReference type="ARBA" id="ARBA00023125"/>
    </source>
</evidence>
<gene>
    <name evidence="3" type="ORF">HMPREF9104_01199</name>
</gene>
<dbReference type="HOGENOM" id="CLU_066192_44_5_9"/>
<reference evidence="3 4" key="1">
    <citation type="submission" date="2011-09" db="EMBL/GenBank/DDBJ databases">
        <authorList>
            <person name="Weinstock G."/>
            <person name="Sodergren E."/>
            <person name="Clifton S."/>
            <person name="Fulton L."/>
            <person name="Fulton B."/>
            <person name="Courtney L."/>
            <person name="Fronick C."/>
            <person name="Harrison M."/>
            <person name="Strong C."/>
            <person name="Farmer C."/>
            <person name="Delahaunty K."/>
            <person name="Markovic C."/>
            <person name="Hall O."/>
            <person name="Minx P."/>
            <person name="Tomlinson C."/>
            <person name="Mitreva M."/>
            <person name="Hou S."/>
            <person name="Chen J."/>
            <person name="Wollam A."/>
            <person name="Pepin K.H."/>
            <person name="Johnson M."/>
            <person name="Bhonagiri V."/>
            <person name="Zhang X."/>
            <person name="Suruliraj S."/>
            <person name="Warren W."/>
            <person name="Chinwalla A."/>
            <person name="Mardis E.R."/>
            <person name="Wilson R.K."/>
        </authorList>
    </citation>
    <scope>NUCLEOTIDE SEQUENCE [LARGE SCALE GENOMIC DNA]</scope>
    <source>
        <strain evidence="3 4">F0435</strain>
    </source>
</reference>
<evidence type="ECO:0000313" key="4">
    <source>
        <dbReference type="Proteomes" id="UP000005025"/>
    </source>
</evidence>
<evidence type="ECO:0000259" key="2">
    <source>
        <dbReference type="PROSITE" id="PS50943"/>
    </source>
</evidence>
<dbReference type="SMART" id="SM00530">
    <property type="entry name" value="HTH_XRE"/>
    <property type="match status" value="1"/>
</dbReference>
<accession>H1LF23</accession>
<dbReference type="OrthoDB" id="1859224at2"/>
<dbReference type="PANTHER" id="PTHR46558:SF11">
    <property type="entry name" value="HTH-TYPE TRANSCRIPTIONAL REGULATOR XRE"/>
    <property type="match status" value="1"/>
</dbReference>
<comment type="caution">
    <text evidence="3">The sequence shown here is derived from an EMBL/GenBank/DDBJ whole genome shotgun (WGS) entry which is preliminary data.</text>
</comment>
<dbReference type="PROSITE" id="PS50943">
    <property type="entry name" value="HTH_CROC1"/>
    <property type="match status" value="1"/>
</dbReference>
<dbReference type="STRING" id="797516.HMPREF9104_01199"/>
<dbReference type="Proteomes" id="UP000005025">
    <property type="component" value="Unassembled WGS sequence"/>
</dbReference>
<dbReference type="InterPro" id="IPR001387">
    <property type="entry name" value="Cro/C1-type_HTH"/>
</dbReference>
<dbReference type="CDD" id="cd00093">
    <property type="entry name" value="HTH_XRE"/>
    <property type="match status" value="1"/>
</dbReference>
<organism evidence="3 4">
    <name type="scientific">Lentilactobacillus kisonensis F0435</name>
    <dbReference type="NCBI Taxonomy" id="797516"/>
    <lineage>
        <taxon>Bacteria</taxon>
        <taxon>Bacillati</taxon>
        <taxon>Bacillota</taxon>
        <taxon>Bacilli</taxon>
        <taxon>Lactobacillales</taxon>
        <taxon>Lactobacillaceae</taxon>
        <taxon>Lentilactobacillus</taxon>
    </lineage>
</organism>
<dbReference type="GO" id="GO:0003677">
    <property type="term" value="F:DNA binding"/>
    <property type="evidence" value="ECO:0007669"/>
    <property type="project" value="UniProtKB-KW"/>
</dbReference>
<dbReference type="PATRIC" id="fig|797516.3.peg.1074"/>
<sequence length="74" mass="8552">MNNLKKERNRLGLTQLEAAKQAGISYSMYTKMESGIKDPSMDTMKKIAKMYKRSVDYLFFDPSTTESEFEEVKA</sequence>
<dbReference type="PANTHER" id="PTHR46558">
    <property type="entry name" value="TRACRIPTIONAL REGULATORY PROTEIN-RELATED-RELATED"/>
    <property type="match status" value="1"/>
</dbReference>
<proteinExistence type="predicted"/>
<keyword evidence="1 3" id="KW-0238">DNA-binding</keyword>
<dbReference type="AlphaFoldDB" id="H1LF23"/>
<dbReference type="Pfam" id="PF01381">
    <property type="entry name" value="HTH_3"/>
    <property type="match status" value="1"/>
</dbReference>